<dbReference type="PRINTS" id="PR00164">
    <property type="entry name" value="ABC2TRNSPORT"/>
</dbReference>
<name>A0ABV6ZY16_9PROT</name>
<dbReference type="Proteomes" id="UP001595379">
    <property type="component" value="Unassembled WGS sequence"/>
</dbReference>
<evidence type="ECO:0000256" key="1">
    <source>
        <dbReference type="ARBA" id="ARBA00004141"/>
    </source>
</evidence>
<dbReference type="PANTHER" id="PTHR43332:SF1">
    <property type="entry name" value="TRANSPORT PERMEASE PROTEIN"/>
    <property type="match status" value="1"/>
</dbReference>
<comment type="subcellular location">
    <subcellularLocation>
        <location evidence="5">Cell inner membrane</location>
        <topology evidence="5">Multi-pass membrane protein</topology>
    </subcellularLocation>
    <subcellularLocation>
        <location evidence="1">Membrane</location>
        <topology evidence="1">Multi-pass membrane protein</topology>
    </subcellularLocation>
</comment>
<feature type="transmembrane region" description="Helical" evidence="5">
    <location>
        <begin position="155"/>
        <end position="178"/>
    </location>
</feature>
<evidence type="ECO:0000313" key="8">
    <source>
        <dbReference type="Proteomes" id="UP001595379"/>
    </source>
</evidence>
<protein>
    <recommendedName>
        <fullName evidence="5">Transport permease protein</fullName>
    </recommendedName>
</protein>
<feature type="transmembrane region" description="Helical" evidence="5">
    <location>
        <begin position="119"/>
        <end position="143"/>
    </location>
</feature>
<evidence type="ECO:0000256" key="2">
    <source>
        <dbReference type="ARBA" id="ARBA00022692"/>
    </source>
</evidence>
<organism evidence="7 8">
    <name type="scientific">Hyphobacterium vulgare</name>
    <dbReference type="NCBI Taxonomy" id="1736751"/>
    <lineage>
        <taxon>Bacteria</taxon>
        <taxon>Pseudomonadati</taxon>
        <taxon>Pseudomonadota</taxon>
        <taxon>Alphaproteobacteria</taxon>
        <taxon>Maricaulales</taxon>
        <taxon>Maricaulaceae</taxon>
        <taxon>Hyphobacterium</taxon>
    </lineage>
</organism>
<keyword evidence="2 5" id="KW-0812">Transmembrane</keyword>
<evidence type="ECO:0000256" key="4">
    <source>
        <dbReference type="ARBA" id="ARBA00023136"/>
    </source>
</evidence>
<dbReference type="Pfam" id="PF01061">
    <property type="entry name" value="ABC2_membrane"/>
    <property type="match status" value="1"/>
</dbReference>
<keyword evidence="5" id="KW-0813">Transport</keyword>
<evidence type="ECO:0000313" key="7">
    <source>
        <dbReference type="EMBL" id="MFC2926386.1"/>
    </source>
</evidence>
<feature type="transmembrane region" description="Helical" evidence="5">
    <location>
        <begin position="37"/>
        <end position="60"/>
    </location>
</feature>
<dbReference type="InterPro" id="IPR052522">
    <property type="entry name" value="ABC-2_transport_permease"/>
</dbReference>
<accession>A0ABV6ZY16</accession>
<dbReference type="InterPro" id="IPR013525">
    <property type="entry name" value="ABC2_TM"/>
</dbReference>
<dbReference type="EMBL" id="JBHRSV010000019">
    <property type="protein sequence ID" value="MFC2926386.1"/>
    <property type="molecule type" value="Genomic_DNA"/>
</dbReference>
<keyword evidence="5" id="KW-1003">Cell membrane</keyword>
<dbReference type="PIRSF" id="PIRSF006648">
    <property type="entry name" value="DrrB"/>
    <property type="match status" value="1"/>
</dbReference>
<keyword evidence="8" id="KW-1185">Reference proteome</keyword>
<dbReference type="InterPro" id="IPR047817">
    <property type="entry name" value="ABC2_TM_bact-type"/>
</dbReference>
<feature type="transmembrane region" description="Helical" evidence="5">
    <location>
        <begin position="240"/>
        <end position="262"/>
    </location>
</feature>
<proteinExistence type="inferred from homology"/>
<keyword evidence="4 5" id="KW-0472">Membrane</keyword>
<evidence type="ECO:0000256" key="5">
    <source>
        <dbReference type="RuleBase" id="RU361157"/>
    </source>
</evidence>
<keyword evidence="3 5" id="KW-1133">Transmembrane helix</keyword>
<evidence type="ECO:0000259" key="6">
    <source>
        <dbReference type="PROSITE" id="PS51012"/>
    </source>
</evidence>
<gene>
    <name evidence="7" type="ORF">ACFOOR_09750</name>
</gene>
<reference evidence="8" key="1">
    <citation type="journal article" date="2019" name="Int. J. Syst. Evol. Microbiol.">
        <title>The Global Catalogue of Microorganisms (GCM) 10K type strain sequencing project: providing services to taxonomists for standard genome sequencing and annotation.</title>
        <authorList>
            <consortium name="The Broad Institute Genomics Platform"/>
            <consortium name="The Broad Institute Genome Sequencing Center for Infectious Disease"/>
            <person name="Wu L."/>
            <person name="Ma J."/>
        </authorList>
    </citation>
    <scope>NUCLEOTIDE SEQUENCE [LARGE SCALE GENOMIC DNA]</scope>
    <source>
        <strain evidence="8">KCTC 52487</strain>
    </source>
</reference>
<dbReference type="InterPro" id="IPR000412">
    <property type="entry name" value="ABC_2_transport"/>
</dbReference>
<dbReference type="RefSeq" id="WP_343164179.1">
    <property type="nucleotide sequence ID" value="NZ_JBHRSV010000019.1"/>
</dbReference>
<feature type="domain" description="ABC transmembrane type-2" evidence="6">
    <location>
        <begin position="36"/>
        <end position="265"/>
    </location>
</feature>
<dbReference type="PROSITE" id="PS51012">
    <property type="entry name" value="ABC_TM2"/>
    <property type="match status" value="1"/>
</dbReference>
<feature type="transmembrane region" description="Helical" evidence="5">
    <location>
        <begin position="190"/>
        <end position="208"/>
    </location>
</feature>
<feature type="transmembrane region" description="Helical" evidence="5">
    <location>
        <begin position="72"/>
        <end position="91"/>
    </location>
</feature>
<comment type="similarity">
    <text evidence="5">Belongs to the ABC-2 integral membrane protein family.</text>
</comment>
<evidence type="ECO:0000256" key="3">
    <source>
        <dbReference type="ARBA" id="ARBA00022989"/>
    </source>
</evidence>
<sequence>MTDPHPTVLHLPRRIGAINTLGLWTLYRKEVQRFLKVFVQTLLAPAVTTWLFIIVFSLAFGQNRPAVDGVPFVEFLAPGLILMSILNNAFANSSSSILVSKVQGNTVDYLMPPISAGELATAFIAGAATRGLLVGAFTAAAMLPFIDLVPDVPWAALYFGIGAALMLGMVGVIGGVWAEKFDHMAAVTNFIIMPLTFLSGTFYSVSILPEPFQTLSHWNPFFYMIDGFRYGFTGHADGNVIIGAAVVAAINLVLLIACYLVLRSGWRLKT</sequence>
<dbReference type="PANTHER" id="PTHR43332">
    <property type="entry name" value="INNER MEMBRANE TRANSPORT PERMEASE YADH-RELATED"/>
    <property type="match status" value="1"/>
</dbReference>
<comment type="caution">
    <text evidence="7">The sequence shown here is derived from an EMBL/GenBank/DDBJ whole genome shotgun (WGS) entry which is preliminary data.</text>
</comment>